<sequence length="178" mass="19650">MNKALITRENLLTHARTLLWKHGYSNVSLRQIAAAAGVDVALISRYFGNKRGLFEATIEGAFDLPDVSSREALVELTVELFVNHPRDGQAVSVLNLMLMNAQDEEVGGLVREKQQEVMQSAVEKAIGDRTQAALFMAVILGISVVEKTLHLAAIGQYDTPEYEAQLRHMLNAALSYQL</sequence>
<dbReference type="SUPFAM" id="SSF48498">
    <property type="entry name" value="Tetracyclin repressor-like, C-terminal domain"/>
    <property type="match status" value="1"/>
</dbReference>
<dbReference type="PANTHER" id="PTHR30055">
    <property type="entry name" value="HTH-TYPE TRANSCRIPTIONAL REGULATOR RUTR"/>
    <property type="match status" value="1"/>
</dbReference>
<dbReference type="OrthoDB" id="9779746at2"/>
<dbReference type="PROSITE" id="PS50977">
    <property type="entry name" value="HTH_TETR_2"/>
    <property type="match status" value="1"/>
</dbReference>
<dbReference type="InterPro" id="IPR050109">
    <property type="entry name" value="HTH-type_TetR-like_transc_reg"/>
</dbReference>
<evidence type="ECO:0000259" key="3">
    <source>
        <dbReference type="PROSITE" id="PS50977"/>
    </source>
</evidence>
<keyword evidence="1 2" id="KW-0238">DNA-binding</keyword>
<dbReference type="InterPro" id="IPR009057">
    <property type="entry name" value="Homeodomain-like_sf"/>
</dbReference>
<gene>
    <name evidence="4" type="ORF">DSW25_06450</name>
</gene>
<dbReference type="STRING" id="1300350.Z948_734"/>
<evidence type="ECO:0000313" key="5">
    <source>
        <dbReference type="Proteomes" id="UP000027734"/>
    </source>
</evidence>
<keyword evidence="5" id="KW-1185">Reference proteome</keyword>
<dbReference type="PRINTS" id="PR00455">
    <property type="entry name" value="HTHTETR"/>
</dbReference>
<evidence type="ECO:0000313" key="4">
    <source>
        <dbReference type="EMBL" id="KEJ89850.1"/>
    </source>
</evidence>
<dbReference type="EMBL" id="JAMC01000002">
    <property type="protein sequence ID" value="KEJ89850.1"/>
    <property type="molecule type" value="Genomic_DNA"/>
</dbReference>
<dbReference type="eggNOG" id="COG1309">
    <property type="taxonomic scope" value="Bacteria"/>
</dbReference>
<dbReference type="InterPro" id="IPR001647">
    <property type="entry name" value="HTH_TetR"/>
</dbReference>
<organism evidence="4 5">
    <name type="scientific">Sulfitobacter donghicola DSW-25 = KCTC 12864 = JCM 14565</name>
    <dbReference type="NCBI Taxonomy" id="1300350"/>
    <lineage>
        <taxon>Bacteria</taxon>
        <taxon>Pseudomonadati</taxon>
        <taxon>Pseudomonadota</taxon>
        <taxon>Alphaproteobacteria</taxon>
        <taxon>Rhodobacterales</taxon>
        <taxon>Roseobacteraceae</taxon>
        <taxon>Sulfitobacter</taxon>
    </lineage>
</organism>
<dbReference type="RefSeq" id="WP_025058205.1">
    <property type="nucleotide sequence ID" value="NZ_JAMC01000002.1"/>
</dbReference>
<feature type="domain" description="HTH tetR-type" evidence="3">
    <location>
        <begin position="5"/>
        <end position="65"/>
    </location>
</feature>
<dbReference type="PANTHER" id="PTHR30055:SF235">
    <property type="entry name" value="TRANSCRIPTIONAL REGULATORY PROTEIN"/>
    <property type="match status" value="1"/>
</dbReference>
<dbReference type="SUPFAM" id="SSF46689">
    <property type="entry name" value="Homeodomain-like"/>
    <property type="match status" value="1"/>
</dbReference>
<evidence type="ECO:0000256" key="2">
    <source>
        <dbReference type="PROSITE-ProRule" id="PRU00335"/>
    </source>
</evidence>
<reference evidence="4 5" key="1">
    <citation type="submission" date="2014-01" db="EMBL/GenBank/DDBJ databases">
        <title>Sulfitobacter donghicola JCM 14565 Genome Sequencing.</title>
        <authorList>
            <person name="Lai Q."/>
            <person name="Hong Z."/>
        </authorList>
    </citation>
    <scope>NUCLEOTIDE SEQUENCE [LARGE SCALE GENOMIC DNA]</scope>
    <source>
        <strain evidence="4 5">JCM 14565</strain>
    </source>
</reference>
<dbReference type="Pfam" id="PF00440">
    <property type="entry name" value="TetR_N"/>
    <property type="match status" value="1"/>
</dbReference>
<dbReference type="AlphaFoldDB" id="A0A073IJS3"/>
<comment type="caution">
    <text evidence="4">The sequence shown here is derived from an EMBL/GenBank/DDBJ whole genome shotgun (WGS) entry which is preliminary data.</text>
</comment>
<dbReference type="GO" id="GO:0000976">
    <property type="term" value="F:transcription cis-regulatory region binding"/>
    <property type="evidence" value="ECO:0007669"/>
    <property type="project" value="TreeGrafter"/>
</dbReference>
<dbReference type="Proteomes" id="UP000027734">
    <property type="component" value="Unassembled WGS sequence"/>
</dbReference>
<evidence type="ECO:0000256" key="1">
    <source>
        <dbReference type="ARBA" id="ARBA00023125"/>
    </source>
</evidence>
<dbReference type="GO" id="GO:0003700">
    <property type="term" value="F:DNA-binding transcription factor activity"/>
    <property type="evidence" value="ECO:0007669"/>
    <property type="project" value="TreeGrafter"/>
</dbReference>
<dbReference type="InterPro" id="IPR036271">
    <property type="entry name" value="Tet_transcr_reg_TetR-rel_C_sf"/>
</dbReference>
<protein>
    <submittedName>
        <fullName evidence="4">Transcriptional regulator</fullName>
    </submittedName>
</protein>
<feature type="DNA-binding region" description="H-T-H motif" evidence="2">
    <location>
        <begin position="28"/>
        <end position="47"/>
    </location>
</feature>
<accession>A0A073IJS3</accession>
<proteinExistence type="predicted"/>
<dbReference type="Gene3D" id="1.10.357.10">
    <property type="entry name" value="Tetracycline Repressor, domain 2"/>
    <property type="match status" value="1"/>
</dbReference>
<name>A0A073IJS3_9RHOB</name>